<dbReference type="SMART" id="SM00736">
    <property type="entry name" value="CADG"/>
    <property type="match status" value="2"/>
</dbReference>
<dbReference type="Proteomes" id="UP000017805">
    <property type="component" value="Chromosome"/>
</dbReference>
<dbReference type="KEGG" id="bif:N288_23415"/>
<reference evidence="3 4" key="1">
    <citation type="submission" date="2013-07" db="EMBL/GenBank/DDBJ databases">
        <title>Complete genome sequence of Bacillus infantis NRRL B-14911 that has potential to induce cardiac disease by antigenic mimicry.</title>
        <authorList>
            <person name="Massilamany C."/>
            <person name="Smith T.P.L."/>
            <person name="Loy J.D."/>
            <person name="Barletta R."/>
            <person name="Reddy J."/>
        </authorList>
    </citation>
    <scope>NUCLEOTIDE SEQUENCE [LARGE SCALE GENOMIC DNA]</scope>
    <source>
        <strain evidence="3 4">NRRL B-14911</strain>
    </source>
</reference>
<name>U5LIR0_9BACI</name>
<dbReference type="Pfam" id="PF17963">
    <property type="entry name" value="Big_9"/>
    <property type="match status" value="3"/>
</dbReference>
<dbReference type="PATRIC" id="fig|1367477.3.peg.4671"/>
<feature type="domain" description="SLH" evidence="2">
    <location>
        <begin position="95"/>
        <end position="157"/>
    </location>
</feature>
<evidence type="ECO:0000313" key="4">
    <source>
        <dbReference type="Proteomes" id="UP000017805"/>
    </source>
</evidence>
<proteinExistence type="predicted"/>
<keyword evidence="1" id="KW-0732">Signal</keyword>
<dbReference type="HOGENOM" id="CLU_253399_0_0_9"/>
<dbReference type="InterPro" id="IPR003343">
    <property type="entry name" value="Big_2"/>
</dbReference>
<feature type="domain" description="SLH" evidence="2">
    <location>
        <begin position="34"/>
        <end position="93"/>
    </location>
</feature>
<keyword evidence="4" id="KW-1185">Reference proteome</keyword>
<dbReference type="PANTHER" id="PTHR43308">
    <property type="entry name" value="OUTER MEMBRANE PROTEIN ALPHA-RELATED"/>
    <property type="match status" value="1"/>
</dbReference>
<organism evidence="3 4">
    <name type="scientific">Bacillus infantis NRRL B-14911</name>
    <dbReference type="NCBI Taxonomy" id="1367477"/>
    <lineage>
        <taxon>Bacteria</taxon>
        <taxon>Bacillati</taxon>
        <taxon>Bacillota</taxon>
        <taxon>Bacilli</taxon>
        <taxon>Bacillales</taxon>
        <taxon>Bacillaceae</taxon>
        <taxon>Bacillus</taxon>
    </lineage>
</organism>
<accession>U5LIR0</accession>
<dbReference type="Gene3D" id="2.60.40.10">
    <property type="entry name" value="Immunoglobulins"/>
    <property type="match status" value="6"/>
</dbReference>
<dbReference type="PROSITE" id="PS51272">
    <property type="entry name" value="SLH"/>
    <property type="match status" value="3"/>
</dbReference>
<dbReference type="InterPro" id="IPR001119">
    <property type="entry name" value="SLH_dom"/>
</dbReference>
<dbReference type="InterPro" id="IPR006644">
    <property type="entry name" value="Cadg"/>
</dbReference>
<gene>
    <name evidence="3" type="ORF">N288_23415</name>
</gene>
<dbReference type="EMBL" id="CP006643">
    <property type="protein sequence ID" value="AGX06522.1"/>
    <property type="molecule type" value="Genomic_DNA"/>
</dbReference>
<dbReference type="Pfam" id="PF00395">
    <property type="entry name" value="SLH"/>
    <property type="match status" value="3"/>
</dbReference>
<dbReference type="OrthoDB" id="57539at2"/>
<evidence type="ECO:0000313" key="3">
    <source>
        <dbReference type="EMBL" id="AGX06522.1"/>
    </source>
</evidence>
<dbReference type="STRING" id="1367477.N288_23415"/>
<dbReference type="InterPro" id="IPR013783">
    <property type="entry name" value="Ig-like_fold"/>
</dbReference>
<dbReference type="RefSeq" id="WP_009792699.1">
    <property type="nucleotide sequence ID" value="NC_022524.1"/>
</dbReference>
<dbReference type="InterPro" id="IPR051465">
    <property type="entry name" value="Cell_Envelope_Struct_Comp"/>
</dbReference>
<dbReference type="PANTHER" id="PTHR43308:SF5">
    <property type="entry name" value="S-LAYER PROTEIN _ PEPTIDOGLYCAN ENDO-BETA-N-ACETYLGLUCOSAMINIDASE"/>
    <property type="match status" value="1"/>
</dbReference>
<protein>
    <recommendedName>
        <fullName evidence="2">SLH domain-containing protein</fullName>
    </recommendedName>
</protein>
<sequence length="1415" mass="148940">MLDKHKSYRKFMAASVTGVMVASAVSPQLAGAQQPVLFSDVAPKDYYYEAVTSLSKRGIVKGFGQGEFRPGEMVTRAQAAKMVALALDLKTDQLTDPGFKDVPKTNWAYRYITALNNAGILHGYGSQFKPNDPITRAQLAKILTLAFKLQESPLKDQRFTDVHAKDWFAGYVQPLIENKITLGTTANTFSPSQIVTRGQMAAFIYRSEQAVNTMQSAAVIKEITEEQLITDKGIFLLSPEQKKWITPDNAQILKNAVIHYQADEHVIEKIASIEIKASGKPAAENAAEFSGNLLFDGKGAVIEGNVKVSGDFLSLKNLTIMGDLEIAKEVENDFYMEDAIVHGKTLVNGGDSNTVVFKDSRLGSVDVNKPEVRVESLGHSAVGELAIHTNATITADSGVTFPKVSITGSASQINLQANIDSLTISSSKALNLTGSGNVNKLEVSSTVPVSLDYTGQVQTLSITQAKTSLAIGSNMQIQNLVTPAKVEAQQVVKNFEAIQSQVANLNGSANPAAAPRNNPPVQANPVSNKTINLEDGPIVIDVSEVFTDADQEPLTLTAMSRAPGVAAVQLAGTQLTITPAAAGTALIQMSATDGKQSAVSRFSVFVNTKPSGTDLPAQTLTLGSAGGTLDLSSYFQDGDGDTLTYTAVSDNPAITEADIDVSTLSISAVSAGTATVTVTADDGRGGTISKTLQVLVNRAPEAFLNIIDQTGTIGEPDIEIDIKNVFRDPDSDSLTYEVTSSHPPVAGASLDGTVVKLHPAGPGESAITIKARDGKGGSAEISFTINVNQAPAGTSIADHILTLGSEEKTIDLASVFSDPDGDALTYKVVSQDSSIAGAAVSGSLLKIKAETAGTSVITVTAEDGKGGKTSRSFTVRINRNPVASPIADQTLSLGSAARIIDLSQNFTDSDGDELSLSAVSADSSIAQAALTGKVLKISSIGTGETTLTVTASDSFGGTVSQAFSVTVKPNEAPVVQQVIGDRKSKPADEIVIDLADVFTDPEQDELIYEAESSNPSSSDAEISGSSLTVTGVQDGNAVITVTAADASGNKVSTTFTVTVSSNAAPSVSGSIPEQVIGAGVPGNQFSIDQLFSDSDGDQLTYSVTAADGALVNASINGNLLTLMPGTGYGKTTVTVQADDGNGGTAAAIIAVNVAKVAQYKKITAKKGIADVSYDMTSLFPAQNNLTVYRQIKGQLTQSGTQPLNGKVFKIVPGETGSIVNWWITAEDGTAVFIELTVQEQQGPEVFFSEYTRGEDGRIALEIYNKNDNALNYQVIGYRYNTKTSQMEIMKNSDITPQPFGRVSGIYPGMYGMVINYTFYDLMDIAPVPYYNDELAMTTNGKDGYVICAFELLKNGQVVDVIGDKNWTPGSTSEILPEFGTMIRKKGIGTGSTSFDLSGEFDVTPTTYANLGSHTP</sequence>
<dbReference type="SMART" id="SM00635">
    <property type="entry name" value="BID_2"/>
    <property type="match status" value="3"/>
</dbReference>
<evidence type="ECO:0000256" key="1">
    <source>
        <dbReference type="ARBA" id="ARBA00022729"/>
    </source>
</evidence>
<dbReference type="Pfam" id="PF02368">
    <property type="entry name" value="Big_2"/>
    <property type="match status" value="1"/>
</dbReference>
<feature type="domain" description="SLH" evidence="2">
    <location>
        <begin position="159"/>
        <end position="218"/>
    </location>
</feature>
<evidence type="ECO:0000259" key="2">
    <source>
        <dbReference type="PROSITE" id="PS51272"/>
    </source>
</evidence>
<dbReference type="GO" id="GO:0016020">
    <property type="term" value="C:membrane"/>
    <property type="evidence" value="ECO:0007669"/>
    <property type="project" value="InterPro"/>
</dbReference>